<organism evidence="1 2">
    <name type="scientific">Hyunsoonleella rubra</name>
    <dbReference type="NCBI Taxonomy" id="1737062"/>
    <lineage>
        <taxon>Bacteria</taxon>
        <taxon>Pseudomonadati</taxon>
        <taxon>Bacteroidota</taxon>
        <taxon>Flavobacteriia</taxon>
        <taxon>Flavobacteriales</taxon>
        <taxon>Flavobacteriaceae</taxon>
    </lineage>
</organism>
<gene>
    <name evidence="1" type="ORF">ACFSR8_04535</name>
</gene>
<comment type="caution">
    <text evidence="1">The sequence shown here is derived from an EMBL/GenBank/DDBJ whole genome shotgun (WGS) entry which is preliminary data.</text>
</comment>
<name>A0ABW5T879_9FLAO</name>
<evidence type="ECO:0000313" key="2">
    <source>
        <dbReference type="Proteomes" id="UP001597476"/>
    </source>
</evidence>
<dbReference type="Proteomes" id="UP001597476">
    <property type="component" value="Unassembled WGS sequence"/>
</dbReference>
<reference evidence="2" key="1">
    <citation type="journal article" date="2019" name="Int. J. Syst. Evol. Microbiol.">
        <title>The Global Catalogue of Microorganisms (GCM) 10K type strain sequencing project: providing services to taxonomists for standard genome sequencing and annotation.</title>
        <authorList>
            <consortium name="The Broad Institute Genomics Platform"/>
            <consortium name="The Broad Institute Genome Sequencing Center for Infectious Disease"/>
            <person name="Wu L."/>
            <person name="Ma J."/>
        </authorList>
    </citation>
    <scope>NUCLEOTIDE SEQUENCE [LARGE SCALE GENOMIC DNA]</scope>
    <source>
        <strain evidence="2">KCTC 42398</strain>
    </source>
</reference>
<dbReference type="SUPFAM" id="SSF49464">
    <property type="entry name" value="Carboxypeptidase regulatory domain-like"/>
    <property type="match status" value="1"/>
</dbReference>
<dbReference type="InterPro" id="IPR008969">
    <property type="entry name" value="CarboxyPept-like_regulatory"/>
</dbReference>
<evidence type="ECO:0008006" key="3">
    <source>
        <dbReference type="Google" id="ProtNLM"/>
    </source>
</evidence>
<proteinExistence type="predicted"/>
<dbReference type="RefSeq" id="WP_380289492.1">
    <property type="nucleotide sequence ID" value="NZ_JBHULY010000006.1"/>
</dbReference>
<evidence type="ECO:0000313" key="1">
    <source>
        <dbReference type="EMBL" id="MFD2725470.1"/>
    </source>
</evidence>
<dbReference type="EMBL" id="JBHULY010000006">
    <property type="protein sequence ID" value="MFD2725470.1"/>
    <property type="molecule type" value="Genomic_DNA"/>
</dbReference>
<sequence length="247" mass="27788">MAQAIELHGKVQSSVNVENIHVINATAQKFTITDKNGAFRIPVKLNDTVSFSSVQHEPKDIIITSEILSIKTISVRLKEKINTLDEVVVGKILTGDLSSDIGNVEEELPINFYDLGIPGYTGKIATQSERRLAQAGEFKPIMLLGLLGGSMPLDPIINGISGRTKMLKGHVQHEKNDTLLKRIRIELSETLFSLNPLEEEFRMDFFYFCEMDDNFYARCAGKTDLEVLEFLQEKLKTYKANQILKQN</sequence>
<accession>A0ABW5T879</accession>
<protein>
    <recommendedName>
        <fullName evidence="3">Carboxypeptidase-like regulatory domain-containing protein</fullName>
    </recommendedName>
</protein>
<keyword evidence="2" id="KW-1185">Reference proteome</keyword>